<comment type="similarity">
    <text evidence="1 4">Belongs to the 5-formyltetrahydrofolate cyclo-ligase family.</text>
</comment>
<keyword evidence="2 4" id="KW-0547">Nucleotide-binding</keyword>
<dbReference type="GO" id="GO:0009396">
    <property type="term" value="P:folic acid-containing compound biosynthetic process"/>
    <property type="evidence" value="ECO:0007669"/>
    <property type="project" value="TreeGrafter"/>
</dbReference>
<comment type="catalytic activity">
    <reaction evidence="4">
        <text>(6S)-5-formyl-5,6,7,8-tetrahydrofolate + ATP = (6R)-5,10-methenyltetrahydrofolate + ADP + phosphate</text>
        <dbReference type="Rhea" id="RHEA:10488"/>
        <dbReference type="ChEBI" id="CHEBI:30616"/>
        <dbReference type="ChEBI" id="CHEBI:43474"/>
        <dbReference type="ChEBI" id="CHEBI:57455"/>
        <dbReference type="ChEBI" id="CHEBI:57457"/>
        <dbReference type="ChEBI" id="CHEBI:456216"/>
        <dbReference type="EC" id="6.3.3.2"/>
    </reaction>
</comment>
<dbReference type="GO" id="GO:0046872">
    <property type="term" value="F:metal ion binding"/>
    <property type="evidence" value="ECO:0007669"/>
    <property type="project" value="UniProtKB-KW"/>
</dbReference>
<keyword evidence="5" id="KW-1133">Transmembrane helix</keyword>
<dbReference type="NCBIfam" id="TIGR02727">
    <property type="entry name" value="MTHFS_bact"/>
    <property type="match status" value="1"/>
</dbReference>
<keyword evidence="5" id="KW-0472">Membrane</keyword>
<evidence type="ECO:0000256" key="1">
    <source>
        <dbReference type="ARBA" id="ARBA00010638"/>
    </source>
</evidence>
<keyword evidence="7" id="KW-1185">Reference proteome</keyword>
<evidence type="ECO:0000256" key="2">
    <source>
        <dbReference type="ARBA" id="ARBA00022741"/>
    </source>
</evidence>
<dbReference type="PANTHER" id="PTHR23407:SF1">
    <property type="entry name" value="5-FORMYLTETRAHYDROFOLATE CYCLO-LIGASE"/>
    <property type="match status" value="1"/>
</dbReference>
<feature type="transmembrane region" description="Helical" evidence="5">
    <location>
        <begin position="107"/>
        <end position="126"/>
    </location>
</feature>
<dbReference type="GO" id="GO:0030272">
    <property type="term" value="F:5-formyltetrahydrofolate cyclo-ligase activity"/>
    <property type="evidence" value="ECO:0007669"/>
    <property type="project" value="UniProtKB-EC"/>
</dbReference>
<proteinExistence type="inferred from homology"/>
<protein>
    <recommendedName>
        <fullName evidence="4">5-formyltetrahydrofolate cyclo-ligase</fullName>
        <ecNumber evidence="4">6.3.3.2</ecNumber>
    </recommendedName>
</protein>
<dbReference type="GO" id="GO:0035999">
    <property type="term" value="P:tetrahydrofolate interconversion"/>
    <property type="evidence" value="ECO:0007669"/>
    <property type="project" value="TreeGrafter"/>
</dbReference>
<evidence type="ECO:0000256" key="5">
    <source>
        <dbReference type="SAM" id="Phobius"/>
    </source>
</evidence>
<dbReference type="Proteomes" id="UP000218505">
    <property type="component" value="Chromosome"/>
</dbReference>
<dbReference type="EC" id="6.3.3.2" evidence="4"/>
<evidence type="ECO:0000256" key="3">
    <source>
        <dbReference type="ARBA" id="ARBA00022840"/>
    </source>
</evidence>
<dbReference type="Gene3D" id="3.40.50.10420">
    <property type="entry name" value="NagB/RpiA/CoA transferase-like"/>
    <property type="match status" value="1"/>
</dbReference>
<feature type="transmembrane region" description="Helical" evidence="5">
    <location>
        <begin position="32"/>
        <end position="53"/>
    </location>
</feature>
<name>A0A290Z081_9PSEU</name>
<dbReference type="InterPro" id="IPR037171">
    <property type="entry name" value="NagB/RpiA_transferase-like"/>
</dbReference>
<keyword evidence="4" id="KW-0479">Metal-binding</keyword>
<organism evidence="6 7">
    <name type="scientific">Actinosynnema pretiosum</name>
    <dbReference type="NCBI Taxonomy" id="42197"/>
    <lineage>
        <taxon>Bacteria</taxon>
        <taxon>Bacillati</taxon>
        <taxon>Actinomycetota</taxon>
        <taxon>Actinomycetes</taxon>
        <taxon>Pseudonocardiales</taxon>
        <taxon>Pseudonocardiaceae</taxon>
        <taxon>Actinosynnema</taxon>
    </lineage>
</organism>
<evidence type="ECO:0000256" key="4">
    <source>
        <dbReference type="RuleBase" id="RU361279"/>
    </source>
</evidence>
<dbReference type="SUPFAM" id="SSF100950">
    <property type="entry name" value="NagB/RpiA/CoA transferase-like"/>
    <property type="match status" value="1"/>
</dbReference>
<reference evidence="6" key="1">
    <citation type="submission" date="2017-09" db="EMBL/GenBank/DDBJ databases">
        <title>Complete Genome Sequence of ansamitocin-producing Bacterium Actinosynnema pretiosum X47.</title>
        <authorList>
            <person name="Cao G."/>
            <person name="Zong G."/>
            <person name="Zhong C."/>
            <person name="Fu J."/>
        </authorList>
    </citation>
    <scope>NUCLEOTIDE SEQUENCE [LARGE SCALE GENOMIC DNA]</scope>
    <source>
        <strain evidence="6">X47</strain>
    </source>
</reference>
<keyword evidence="3 4" id="KW-0067">ATP-binding</keyword>
<dbReference type="EMBL" id="CP023445">
    <property type="protein sequence ID" value="ATE52405.1"/>
    <property type="molecule type" value="Genomic_DNA"/>
</dbReference>
<keyword evidence="5" id="KW-0812">Transmembrane</keyword>
<evidence type="ECO:0000313" key="7">
    <source>
        <dbReference type="Proteomes" id="UP000218505"/>
    </source>
</evidence>
<evidence type="ECO:0000313" key="6">
    <source>
        <dbReference type="EMBL" id="ATE52405.1"/>
    </source>
</evidence>
<dbReference type="AlphaFoldDB" id="A0A290Z081"/>
<dbReference type="InterPro" id="IPR002698">
    <property type="entry name" value="FTHF_cligase"/>
</dbReference>
<dbReference type="KEGG" id="apre:CNX65_03110"/>
<keyword evidence="4" id="KW-0460">Magnesium</keyword>
<dbReference type="InterPro" id="IPR024185">
    <property type="entry name" value="FTHF_cligase-like_sf"/>
</dbReference>
<sequence length="188" mass="19271">MTSGERDRKDAERARLRAARRGAEPVPMVAEVLLATAAFGVPAGGAVCAYLAVRGEPGSAGMLESLRGAGFRVLLPVVAGVGPLEWAEHTGALRAGPFGLREPDGPLLGVGAVAGAALVLVPALAVDRAGVRLGQGGGYYDRTLPLARGPVVAVVRDEEFVESLPAEAHDVRMSAVLTPGRGVVRLPL</sequence>
<dbReference type="GO" id="GO:0005524">
    <property type="term" value="F:ATP binding"/>
    <property type="evidence" value="ECO:0007669"/>
    <property type="project" value="UniProtKB-KW"/>
</dbReference>
<comment type="cofactor">
    <cofactor evidence="4">
        <name>Mg(2+)</name>
        <dbReference type="ChEBI" id="CHEBI:18420"/>
    </cofactor>
</comment>
<dbReference type="PANTHER" id="PTHR23407">
    <property type="entry name" value="ATPASE INHIBITOR/5-FORMYLTETRAHYDROFOLATE CYCLO-LIGASE"/>
    <property type="match status" value="1"/>
</dbReference>
<dbReference type="Pfam" id="PF01812">
    <property type="entry name" value="5-FTHF_cyc-lig"/>
    <property type="match status" value="1"/>
</dbReference>
<dbReference type="RefSeq" id="WP_096491418.1">
    <property type="nucleotide sequence ID" value="NZ_CP023445.1"/>
</dbReference>
<gene>
    <name evidence="6" type="ORF">CNX65_03110</name>
</gene>
<accession>A0A290Z081</accession>